<protein>
    <submittedName>
        <fullName evidence="1">Uncharacterized protein</fullName>
    </submittedName>
</protein>
<dbReference type="EMBL" id="OZ037951">
    <property type="protein sequence ID" value="CAL1715595.1"/>
    <property type="molecule type" value="Genomic_DNA"/>
</dbReference>
<sequence>MQNPSVERTLVVLSGHTTELHRVGSQLSSTLCAYVPIGPYSSPCDTAILELRKTLDGAIHDFRKIAFDCSAAANHLRSNIFPSIQGAQINVAITELNRYQVSLQRRSRDCQQMLQQFKSFCGPSLATLESRIRENSSLSSNEDAVSRHRPEVRNGHHARQWIHNVIHRSSSRSRVGRQRGQRSQTSLLESIIDDCQALMGGLRIFPDFYVQLSTEVTKVYTLLCQNQLQDEDLSLLDQWLTGMSAIFDDYRSLRS</sequence>
<reference evidence="2" key="1">
    <citation type="submission" date="2024-04" db="EMBL/GenBank/DDBJ databases">
        <authorList>
            <person name="Shaw F."/>
            <person name="Minotto A."/>
        </authorList>
    </citation>
    <scope>NUCLEOTIDE SEQUENCE [LARGE SCALE GENOMIC DNA]</scope>
</reference>
<proteinExistence type="predicted"/>
<name>A0ABP1E6B6_9APHY</name>
<dbReference type="Proteomes" id="UP001497453">
    <property type="component" value="Chromosome 8"/>
</dbReference>
<accession>A0ABP1E6B6</accession>
<gene>
    <name evidence="1" type="ORF">GFSPODELE1_LOCUS10307</name>
</gene>
<evidence type="ECO:0000313" key="2">
    <source>
        <dbReference type="Proteomes" id="UP001497453"/>
    </source>
</evidence>
<evidence type="ECO:0000313" key="1">
    <source>
        <dbReference type="EMBL" id="CAL1715595.1"/>
    </source>
</evidence>
<keyword evidence="2" id="KW-1185">Reference proteome</keyword>
<organism evidence="1 2">
    <name type="scientific">Somion occarium</name>
    <dbReference type="NCBI Taxonomy" id="3059160"/>
    <lineage>
        <taxon>Eukaryota</taxon>
        <taxon>Fungi</taxon>
        <taxon>Dikarya</taxon>
        <taxon>Basidiomycota</taxon>
        <taxon>Agaricomycotina</taxon>
        <taxon>Agaricomycetes</taxon>
        <taxon>Polyporales</taxon>
        <taxon>Cerrenaceae</taxon>
        <taxon>Somion</taxon>
    </lineage>
</organism>